<dbReference type="InterPro" id="IPR007214">
    <property type="entry name" value="YbaK/aa-tRNA-synth-assoc-dom"/>
</dbReference>
<dbReference type="Pfam" id="PF04073">
    <property type="entry name" value="tRNA_edit"/>
    <property type="match status" value="1"/>
</dbReference>
<dbReference type="FunFam" id="3.90.960.10:FF:000005">
    <property type="entry name" value="Putative prolyl-tRNA synthetase"/>
    <property type="match status" value="1"/>
</dbReference>
<organism evidence="3">
    <name type="scientific">uncultured Desulfovibrio sp</name>
    <dbReference type="NCBI Taxonomy" id="167968"/>
    <lineage>
        <taxon>Bacteria</taxon>
        <taxon>Pseudomonadati</taxon>
        <taxon>Thermodesulfobacteriota</taxon>
        <taxon>Desulfovibrionia</taxon>
        <taxon>Desulfovibrionales</taxon>
        <taxon>Desulfovibrionaceae</taxon>
        <taxon>Desulfovibrio</taxon>
        <taxon>environmental samples</taxon>
    </lineage>
</organism>
<name>A0A212KC91_9BACT</name>
<dbReference type="InterPro" id="IPR040285">
    <property type="entry name" value="ProX/PRXD1"/>
</dbReference>
<dbReference type="Gene3D" id="3.90.960.10">
    <property type="entry name" value="YbaK/aminoacyl-tRNA synthetase-associated domain"/>
    <property type="match status" value="1"/>
</dbReference>
<protein>
    <submittedName>
        <fullName evidence="3">Prolyl-tRNA editing protein ProX</fullName>
    </submittedName>
</protein>
<reference evidence="3" key="1">
    <citation type="submission" date="2016-04" db="EMBL/GenBank/DDBJ databases">
        <authorList>
            <person name="Evans L.H."/>
            <person name="Alamgir A."/>
            <person name="Owens N."/>
            <person name="Weber N.D."/>
            <person name="Virtaneva K."/>
            <person name="Barbian K."/>
            <person name="Babar A."/>
            <person name="Rosenke K."/>
        </authorList>
    </citation>
    <scope>NUCLEOTIDE SEQUENCE</scope>
    <source>
        <strain evidence="3">92-2</strain>
    </source>
</reference>
<gene>
    <name evidence="3" type="primary">proX</name>
    <name evidence="3" type="ORF">KM92DES2_12671</name>
</gene>
<dbReference type="PANTHER" id="PTHR31423">
    <property type="entry name" value="YBAK DOMAIN-CONTAINING PROTEIN"/>
    <property type="match status" value="1"/>
</dbReference>
<dbReference type="CDD" id="cd04335">
    <property type="entry name" value="PrdX_deacylase"/>
    <property type="match status" value="1"/>
</dbReference>
<comment type="similarity">
    <text evidence="1">Belongs to the PRORSD1 family.</text>
</comment>
<evidence type="ECO:0000259" key="2">
    <source>
        <dbReference type="Pfam" id="PF04073"/>
    </source>
</evidence>
<dbReference type="RefSeq" id="WP_256267687.1">
    <property type="nucleotide sequence ID" value="NZ_LT598928.1"/>
</dbReference>
<dbReference type="EMBL" id="FLUP01000001">
    <property type="protein sequence ID" value="SBW09301.1"/>
    <property type="molecule type" value="Genomic_DNA"/>
</dbReference>
<sequence length="167" mass="18699">MSDLEKRQKVYDYLKRLGVKYTVTEHPAVFSIDEIKALKINLKGDVCKNLFLRDSAGKRHFLVTMCNDKTAPLKVLQQKLGISRLSFASQERLAKYLDLAQGEVTPFGILNDEGCEVEIVFDSALEGNPCLGVHPNDNTATVWISFDDLYRSVSAHGNRIHMVALDG</sequence>
<dbReference type="GO" id="GO:0002161">
    <property type="term" value="F:aminoacyl-tRNA deacylase activity"/>
    <property type="evidence" value="ECO:0007669"/>
    <property type="project" value="InterPro"/>
</dbReference>
<dbReference type="AlphaFoldDB" id="A0A212KC91"/>
<dbReference type="PANTHER" id="PTHR31423:SF3">
    <property type="entry name" value="PROLYL-TRNA SYNTHETASE ASSOCIATED DOMAIN-CONTAINING PROTEIN 1-RELATED"/>
    <property type="match status" value="1"/>
</dbReference>
<evidence type="ECO:0000313" key="3">
    <source>
        <dbReference type="EMBL" id="SBW09301.1"/>
    </source>
</evidence>
<feature type="domain" description="YbaK/aminoacyl-tRNA synthetase-associated" evidence="2">
    <location>
        <begin position="26"/>
        <end position="150"/>
    </location>
</feature>
<dbReference type="InterPro" id="IPR036754">
    <property type="entry name" value="YbaK/aa-tRNA-synt-asso_dom_sf"/>
</dbReference>
<accession>A0A212KC91</accession>
<evidence type="ECO:0000256" key="1">
    <source>
        <dbReference type="ARBA" id="ARBA00010201"/>
    </source>
</evidence>
<dbReference type="SUPFAM" id="SSF55826">
    <property type="entry name" value="YbaK/ProRS associated domain"/>
    <property type="match status" value="1"/>
</dbReference>
<proteinExistence type="inferred from homology"/>